<dbReference type="InParanoid" id="A7TRA6"/>
<dbReference type="PhylomeDB" id="A7TRA6"/>
<dbReference type="AlphaFoldDB" id="A7TRA6"/>
<reference evidence="1 2" key="1">
    <citation type="journal article" date="2007" name="Proc. Natl. Acad. Sci. U.S.A.">
        <title>Independent sorting-out of thousands of duplicated gene pairs in two yeast species descended from a whole-genome duplication.</title>
        <authorList>
            <person name="Scannell D.R."/>
            <person name="Frank A.C."/>
            <person name="Conant G.C."/>
            <person name="Byrne K.P."/>
            <person name="Woolfit M."/>
            <person name="Wolfe K.H."/>
        </authorList>
    </citation>
    <scope>NUCLEOTIDE SEQUENCE [LARGE SCALE GENOMIC DNA]</scope>
    <source>
        <strain evidence="2">ATCC 22028 / DSM 70294 / BCRC 21397 / CBS 2163 / NBRC 10782 / NRRL Y-8283 / UCD 57-17</strain>
    </source>
</reference>
<keyword evidence="2" id="KW-1185">Reference proteome</keyword>
<proteinExistence type="predicted"/>
<organism evidence="2">
    <name type="scientific">Vanderwaltozyma polyspora (strain ATCC 22028 / DSM 70294 / BCRC 21397 / CBS 2163 / NBRC 10782 / NRRL Y-8283 / UCD 57-17)</name>
    <name type="common">Kluyveromyces polysporus</name>
    <dbReference type="NCBI Taxonomy" id="436907"/>
    <lineage>
        <taxon>Eukaryota</taxon>
        <taxon>Fungi</taxon>
        <taxon>Dikarya</taxon>
        <taxon>Ascomycota</taxon>
        <taxon>Saccharomycotina</taxon>
        <taxon>Saccharomycetes</taxon>
        <taxon>Saccharomycetales</taxon>
        <taxon>Saccharomycetaceae</taxon>
        <taxon>Vanderwaltozyma</taxon>
    </lineage>
</organism>
<dbReference type="Proteomes" id="UP000000267">
    <property type="component" value="Unassembled WGS sequence"/>
</dbReference>
<dbReference type="GeneID" id="5543269"/>
<name>A7TRA6_VANPO</name>
<evidence type="ECO:0000313" key="2">
    <source>
        <dbReference type="Proteomes" id="UP000000267"/>
    </source>
</evidence>
<sequence>MYRNVRMPVRVLYQSSCICIGLFYEAERQVYKFRDRMFRLEISRRERILDEAAERGIFLEESISSGSSAPSDTGK</sequence>
<evidence type="ECO:0000313" key="1">
    <source>
        <dbReference type="EMBL" id="EDO15202.1"/>
    </source>
</evidence>
<dbReference type="KEGG" id="vpo:Kpol_401p7"/>
<accession>A7TRA6</accession>
<dbReference type="HOGENOM" id="CLU_2672965_0_0_1"/>
<protein>
    <submittedName>
        <fullName evidence="1">Uncharacterized protein</fullName>
    </submittedName>
</protein>
<dbReference type="EMBL" id="DS480474">
    <property type="protein sequence ID" value="EDO15202.1"/>
    <property type="molecule type" value="Genomic_DNA"/>
</dbReference>
<gene>
    <name evidence="1" type="ORF">Kpol_401p7</name>
</gene>
<dbReference type="OrthoDB" id="3979469at2759"/>
<dbReference type="RefSeq" id="XP_001643060.1">
    <property type="nucleotide sequence ID" value="XM_001643010.1"/>
</dbReference>